<evidence type="ECO:0000313" key="2">
    <source>
        <dbReference type="Proteomes" id="UP000290172"/>
    </source>
</evidence>
<protein>
    <submittedName>
        <fullName evidence="1">Uncharacterized protein</fullName>
    </submittedName>
</protein>
<name>A0A4Q0YD10_9BACT</name>
<proteinExistence type="predicted"/>
<dbReference type="Proteomes" id="UP000290172">
    <property type="component" value="Unassembled WGS sequence"/>
</dbReference>
<reference evidence="1 2" key="1">
    <citation type="submission" date="2017-10" db="EMBL/GenBank/DDBJ databases">
        <title>Genomics of the genus Arcobacter.</title>
        <authorList>
            <person name="Perez-Cataluna A."/>
            <person name="Figueras M.J."/>
        </authorList>
    </citation>
    <scope>NUCLEOTIDE SEQUENCE [LARGE SCALE GENOMIC DNA]</scope>
    <source>
        <strain evidence="1 2">CECT 8993</strain>
    </source>
</reference>
<sequence>MNDSNKEHFDIFPKDGFEIFINCLETQGYVIDSKEESGYAFSSTQLDNMTEEVFYALIEKFNINTDLDYGKNISSTGCYHQEHGSYSIFFNDEIVDYYEAKEILSQYLDNL</sequence>
<gene>
    <name evidence="1" type="ORF">CRV08_08610</name>
</gene>
<dbReference type="AlphaFoldDB" id="A0A4Q0YD10"/>
<evidence type="ECO:0000313" key="1">
    <source>
        <dbReference type="EMBL" id="RXJ68302.1"/>
    </source>
</evidence>
<comment type="caution">
    <text evidence="1">The sequence shown here is derived from an EMBL/GenBank/DDBJ whole genome shotgun (WGS) entry which is preliminary data.</text>
</comment>
<dbReference type="RefSeq" id="WP_128981121.1">
    <property type="nucleotide sequence ID" value="NZ_PDKJ01000006.1"/>
</dbReference>
<accession>A0A4Q0YD10</accession>
<dbReference type="EMBL" id="PDKJ01000006">
    <property type="protein sequence ID" value="RXJ68302.1"/>
    <property type="molecule type" value="Genomic_DNA"/>
</dbReference>
<organism evidence="1 2">
    <name type="scientific">Halarcobacter ebronensis</name>
    <dbReference type="NCBI Taxonomy" id="1462615"/>
    <lineage>
        <taxon>Bacteria</taxon>
        <taxon>Pseudomonadati</taxon>
        <taxon>Campylobacterota</taxon>
        <taxon>Epsilonproteobacteria</taxon>
        <taxon>Campylobacterales</taxon>
        <taxon>Arcobacteraceae</taxon>
        <taxon>Halarcobacter</taxon>
    </lineage>
</organism>